<protein>
    <submittedName>
        <fullName evidence="2">Uncharacterized protein</fullName>
    </submittedName>
</protein>
<organism evidence="2">
    <name type="scientific">marine sediment metagenome</name>
    <dbReference type="NCBI Taxonomy" id="412755"/>
    <lineage>
        <taxon>unclassified sequences</taxon>
        <taxon>metagenomes</taxon>
        <taxon>ecological metagenomes</taxon>
    </lineage>
</organism>
<gene>
    <name evidence="2" type="ORF">S01H1_45367</name>
</gene>
<feature type="non-terminal residue" evidence="2">
    <location>
        <position position="1"/>
    </location>
</feature>
<accession>X0U3Q8</accession>
<comment type="caution">
    <text evidence="2">The sequence shown here is derived from an EMBL/GenBank/DDBJ whole genome shotgun (WGS) entry which is preliminary data.</text>
</comment>
<feature type="transmembrane region" description="Helical" evidence="1">
    <location>
        <begin position="55"/>
        <end position="76"/>
    </location>
</feature>
<proteinExistence type="predicted"/>
<keyword evidence="1" id="KW-0812">Transmembrane</keyword>
<name>X0U3Q8_9ZZZZ</name>
<keyword evidence="1" id="KW-1133">Transmembrane helix</keyword>
<dbReference type="AlphaFoldDB" id="X0U3Q8"/>
<reference evidence="2" key="1">
    <citation type="journal article" date="2014" name="Front. Microbiol.">
        <title>High frequency of phylogenetically diverse reductive dehalogenase-homologous genes in deep subseafloor sedimentary metagenomes.</title>
        <authorList>
            <person name="Kawai M."/>
            <person name="Futagami T."/>
            <person name="Toyoda A."/>
            <person name="Takaki Y."/>
            <person name="Nishi S."/>
            <person name="Hori S."/>
            <person name="Arai W."/>
            <person name="Tsubouchi T."/>
            <person name="Morono Y."/>
            <person name="Uchiyama I."/>
            <person name="Ito T."/>
            <person name="Fujiyama A."/>
            <person name="Inagaki F."/>
            <person name="Takami H."/>
        </authorList>
    </citation>
    <scope>NUCLEOTIDE SEQUENCE</scope>
    <source>
        <strain evidence="2">Expedition CK06-06</strain>
    </source>
</reference>
<dbReference type="EMBL" id="BARS01028985">
    <property type="protein sequence ID" value="GAG00205.1"/>
    <property type="molecule type" value="Genomic_DNA"/>
</dbReference>
<sequence>LPVAILSNRKTRTIKGLVVVSSGVILGMWLERYTIVLPTLINPRLPIERGFYTPSWVEFAITAGCFAAFILLYLLFVKFFPIVSIWEIKEGKELGIKETVKRIESYLPDAVSEEKMRKTS</sequence>
<feature type="transmembrane region" description="Helical" evidence="1">
    <location>
        <begin position="16"/>
        <end position="35"/>
    </location>
</feature>
<keyword evidence="1" id="KW-0472">Membrane</keyword>
<evidence type="ECO:0000256" key="1">
    <source>
        <dbReference type="SAM" id="Phobius"/>
    </source>
</evidence>
<evidence type="ECO:0000313" key="2">
    <source>
        <dbReference type="EMBL" id="GAG00205.1"/>
    </source>
</evidence>